<dbReference type="Pfam" id="PF11702">
    <property type="entry name" value="DUF3295"/>
    <property type="match status" value="1"/>
</dbReference>
<feature type="compositionally biased region" description="Polar residues" evidence="1">
    <location>
        <begin position="431"/>
        <end position="457"/>
    </location>
</feature>
<feature type="region of interest" description="Disordered" evidence="1">
    <location>
        <begin position="72"/>
        <end position="98"/>
    </location>
</feature>
<dbReference type="GO" id="GO:0031930">
    <property type="term" value="P:mitochondria-nucleus signaling pathway"/>
    <property type="evidence" value="ECO:0007669"/>
    <property type="project" value="TreeGrafter"/>
</dbReference>
<dbReference type="Pfam" id="PF08550">
    <property type="entry name" value="GATA_AreA"/>
    <property type="match status" value="1"/>
</dbReference>
<keyword evidence="5" id="KW-1185">Reference proteome</keyword>
<evidence type="ECO:0008006" key="6">
    <source>
        <dbReference type="Google" id="ProtNLM"/>
    </source>
</evidence>
<feature type="compositionally biased region" description="Acidic residues" evidence="1">
    <location>
        <begin position="363"/>
        <end position="387"/>
    </location>
</feature>
<feature type="compositionally biased region" description="Basic and acidic residues" evidence="1">
    <location>
        <begin position="178"/>
        <end position="192"/>
    </location>
</feature>
<dbReference type="GO" id="GO:0006808">
    <property type="term" value="P:regulation of nitrogen utilization"/>
    <property type="evidence" value="ECO:0007669"/>
    <property type="project" value="TreeGrafter"/>
</dbReference>
<accession>A0AAE0M269</accession>
<comment type="caution">
    <text evidence="4">The sequence shown here is derived from an EMBL/GenBank/DDBJ whole genome shotgun (WGS) entry which is preliminary data.</text>
</comment>
<dbReference type="PANTHER" id="PTHR28014:SF1">
    <property type="entry name" value="NEGATIVE REGULATOR OF RAS-CAMP PATHWAY"/>
    <property type="match status" value="1"/>
</dbReference>
<organism evidence="4 5">
    <name type="scientific">Apodospora peruviana</name>
    <dbReference type="NCBI Taxonomy" id="516989"/>
    <lineage>
        <taxon>Eukaryota</taxon>
        <taxon>Fungi</taxon>
        <taxon>Dikarya</taxon>
        <taxon>Ascomycota</taxon>
        <taxon>Pezizomycotina</taxon>
        <taxon>Sordariomycetes</taxon>
        <taxon>Sordariomycetidae</taxon>
        <taxon>Sordariales</taxon>
        <taxon>Lasiosphaeriaceae</taxon>
        <taxon>Apodospora</taxon>
    </lineage>
</organism>
<feature type="compositionally biased region" description="Polar residues" evidence="1">
    <location>
        <begin position="235"/>
        <end position="251"/>
    </location>
</feature>
<dbReference type="InterPro" id="IPR053043">
    <property type="entry name" value="Ras-cAMP_regulatory"/>
</dbReference>
<protein>
    <recommendedName>
        <fullName evidence="6">Nitrogen regulatory protein areA GATA-like domain-containing protein</fullName>
    </recommendedName>
</protein>
<feature type="domain" description="DUF3295" evidence="3">
    <location>
        <begin position="92"/>
        <end position="587"/>
    </location>
</feature>
<dbReference type="PANTHER" id="PTHR28014">
    <property type="entry name" value="NEGATIVE REGULATOR OF RAS-CAMP PATHWAY"/>
    <property type="match status" value="1"/>
</dbReference>
<dbReference type="InterPro" id="IPR013860">
    <property type="entry name" value="AreA_GATA"/>
</dbReference>
<feature type="region of interest" description="Disordered" evidence="1">
    <location>
        <begin position="166"/>
        <end position="393"/>
    </location>
</feature>
<feature type="compositionally biased region" description="Basic and acidic residues" evidence="1">
    <location>
        <begin position="288"/>
        <end position="300"/>
    </location>
</feature>
<evidence type="ECO:0000313" key="5">
    <source>
        <dbReference type="Proteomes" id="UP001283341"/>
    </source>
</evidence>
<dbReference type="EMBL" id="JAUEDM010000005">
    <property type="protein sequence ID" value="KAK3316068.1"/>
    <property type="molecule type" value="Genomic_DNA"/>
</dbReference>
<name>A0AAE0M269_9PEZI</name>
<dbReference type="InterPro" id="IPR021711">
    <property type="entry name" value="DUF3295"/>
</dbReference>
<reference evidence="4" key="2">
    <citation type="submission" date="2023-06" db="EMBL/GenBank/DDBJ databases">
        <authorList>
            <consortium name="Lawrence Berkeley National Laboratory"/>
            <person name="Haridas S."/>
            <person name="Hensen N."/>
            <person name="Bonometti L."/>
            <person name="Westerberg I."/>
            <person name="Brannstrom I.O."/>
            <person name="Guillou S."/>
            <person name="Cros-Aarteil S."/>
            <person name="Calhoun S."/>
            <person name="Kuo A."/>
            <person name="Mondo S."/>
            <person name="Pangilinan J."/>
            <person name="Riley R."/>
            <person name="Labutti K."/>
            <person name="Andreopoulos B."/>
            <person name="Lipzen A."/>
            <person name="Chen C."/>
            <person name="Yanf M."/>
            <person name="Daum C."/>
            <person name="Ng V."/>
            <person name="Clum A."/>
            <person name="Steindorff A."/>
            <person name="Ohm R."/>
            <person name="Martin F."/>
            <person name="Silar P."/>
            <person name="Natvig D."/>
            <person name="Lalanne C."/>
            <person name="Gautier V."/>
            <person name="Ament-Velasquez S.L."/>
            <person name="Kruys A."/>
            <person name="Hutchinson M.I."/>
            <person name="Powell A.J."/>
            <person name="Barry K."/>
            <person name="Miller A.N."/>
            <person name="Grigoriev I.V."/>
            <person name="Debuchy R."/>
            <person name="Gladieux P."/>
            <person name="Thoren M.H."/>
            <person name="Johannesson H."/>
        </authorList>
    </citation>
    <scope>NUCLEOTIDE SEQUENCE</scope>
    <source>
        <strain evidence="4">CBS 118394</strain>
    </source>
</reference>
<evidence type="ECO:0000259" key="2">
    <source>
        <dbReference type="Pfam" id="PF08550"/>
    </source>
</evidence>
<dbReference type="Proteomes" id="UP001283341">
    <property type="component" value="Unassembled WGS sequence"/>
</dbReference>
<feature type="domain" description="Nitrogen regulatory protein areA GATA-like" evidence="2">
    <location>
        <begin position="31"/>
        <end position="58"/>
    </location>
</feature>
<reference evidence="4" key="1">
    <citation type="journal article" date="2023" name="Mol. Phylogenet. Evol.">
        <title>Genome-scale phylogeny and comparative genomics of the fungal order Sordariales.</title>
        <authorList>
            <person name="Hensen N."/>
            <person name="Bonometti L."/>
            <person name="Westerberg I."/>
            <person name="Brannstrom I.O."/>
            <person name="Guillou S."/>
            <person name="Cros-Aarteil S."/>
            <person name="Calhoun S."/>
            <person name="Haridas S."/>
            <person name="Kuo A."/>
            <person name="Mondo S."/>
            <person name="Pangilinan J."/>
            <person name="Riley R."/>
            <person name="LaButti K."/>
            <person name="Andreopoulos B."/>
            <person name="Lipzen A."/>
            <person name="Chen C."/>
            <person name="Yan M."/>
            <person name="Daum C."/>
            <person name="Ng V."/>
            <person name="Clum A."/>
            <person name="Steindorff A."/>
            <person name="Ohm R.A."/>
            <person name="Martin F."/>
            <person name="Silar P."/>
            <person name="Natvig D.O."/>
            <person name="Lalanne C."/>
            <person name="Gautier V."/>
            <person name="Ament-Velasquez S.L."/>
            <person name="Kruys A."/>
            <person name="Hutchinson M.I."/>
            <person name="Powell A.J."/>
            <person name="Barry K."/>
            <person name="Miller A.N."/>
            <person name="Grigoriev I.V."/>
            <person name="Debuchy R."/>
            <person name="Gladieux P."/>
            <person name="Hiltunen Thoren M."/>
            <person name="Johannesson H."/>
        </authorList>
    </citation>
    <scope>NUCLEOTIDE SEQUENCE</scope>
    <source>
        <strain evidence="4">CBS 118394</strain>
    </source>
</reference>
<evidence type="ECO:0000313" key="4">
    <source>
        <dbReference type="EMBL" id="KAK3316068.1"/>
    </source>
</evidence>
<dbReference type="GO" id="GO:0005737">
    <property type="term" value="C:cytoplasm"/>
    <property type="evidence" value="ECO:0007669"/>
    <property type="project" value="TreeGrafter"/>
</dbReference>
<evidence type="ECO:0000259" key="3">
    <source>
        <dbReference type="Pfam" id="PF11702"/>
    </source>
</evidence>
<feature type="compositionally biased region" description="Low complexity" evidence="1">
    <location>
        <begin position="193"/>
        <end position="207"/>
    </location>
</feature>
<sequence length="587" mass="64522">MPLSLDSPVLQVDANVIHKVDTTNPENLFSMWTVFARCRDSVAQGRRLENLSWRLWNRETFCCDSQDPAFYEPSATSQPKDIQQRRGSPYSDDLPQLSGSVDSLADEEAVEFTSDSAPMDILRPRIMRQDSCASSRSRGRERHITSDDLEKMVVSIIEAKEPLTAPLPTISPASSPLAEEKPCNAPEFEERSGSTTSEDSPCSSSENHSMESLQAAPVPEPASHTIVVCGFSPSRMPTSRITSQAAKSPSPSAIPEPTAAPAPKLVQPKRPQAKFALGGSSGSGEDSFTDREHSLKDSRKLPILQQKKKMFEVGGASSEDDSLKSALHVPRPGSLLNPQKKTASFNNQNLVTQIASSAISEQSETDYVDESAIDDDDDSSEWEDSVEDSGKSSVDEKFNFQRVDSKANLTSRRSLITLMLAQGTRAPKLGNNASQSTSALPRARTQLNGPSLMASPNDSDEAPLMMKRGSRAPPMRPINEIPRSSAQPINAVGNGYHQQAALSPRTTRRNMLATELTESLRRQLLWERSQKSSTANAVLKRRHTSHDVANLKQYPEKPYMKDSDANATSWDQYFNKNPFTGYHAQGW</sequence>
<dbReference type="AlphaFoldDB" id="A0AAE0M269"/>
<gene>
    <name evidence="4" type="ORF">B0H66DRAFT_276418</name>
</gene>
<feature type="region of interest" description="Disordered" evidence="1">
    <location>
        <begin position="427"/>
        <end position="462"/>
    </location>
</feature>
<dbReference type="GO" id="GO:0000122">
    <property type="term" value="P:negative regulation of transcription by RNA polymerase II"/>
    <property type="evidence" value="ECO:0007669"/>
    <property type="project" value="TreeGrafter"/>
</dbReference>
<feature type="compositionally biased region" description="Polar residues" evidence="1">
    <location>
        <begin position="336"/>
        <end position="362"/>
    </location>
</feature>
<proteinExistence type="predicted"/>
<evidence type="ECO:0000256" key="1">
    <source>
        <dbReference type="SAM" id="MobiDB-lite"/>
    </source>
</evidence>